<accession>A0A3S0V3L9</accession>
<dbReference type="Gene3D" id="3.30.565.10">
    <property type="entry name" value="Histidine kinase-like ATPase, C-terminal domain"/>
    <property type="match status" value="1"/>
</dbReference>
<keyword evidence="8" id="KW-0812">Transmembrane</keyword>
<name>A0A3S0V3L9_9PROT</name>
<evidence type="ECO:0000259" key="10">
    <source>
        <dbReference type="PROSITE" id="PS50110"/>
    </source>
</evidence>
<dbReference type="SMART" id="SM00091">
    <property type="entry name" value="PAS"/>
    <property type="match status" value="2"/>
</dbReference>
<dbReference type="InterPro" id="IPR003660">
    <property type="entry name" value="HAMP_dom"/>
</dbReference>
<dbReference type="InterPro" id="IPR000700">
    <property type="entry name" value="PAS-assoc_C"/>
</dbReference>
<proteinExistence type="predicted"/>
<sequence>MSLLHRLLLLVFLALIPAAVIEIDNEVQLRTAREDEVRQTILRFAQLFAAEQERMMLGVRQLLFTIAQTPVVRDGSPADCQEFLERLRPGIPPYLRVRIAGPERITRCTTDPEGAGQPLHGQPEVESALDGAGFAIGSVAAPSTEPLPREAVALPVALPIQEVGGGIVGTAGALIDFGWVTHALASRPLPEGYALTIFDRNGVVLARVPDRPGTVGHRLPTSGYEPLEGLRAPAVMELPGLDRQPRLVGAVPLGEGMDGMLVAVSVERGAVLVPIERAMVRALSVIGVVMLLTLLASWWGADRFLRRPAYALIEAARRWSEGDLSARTGLADGRSEIGMLGRAFDSMAEALQAQAQAQAAANAMAHKAASVLSSTTDGVFEIDRSWRITFMNDRARALIGGRENLTGRRMRDAFADSTNSVFATHFQRAIAGTETVAFEAFYPPRQAWYAVRAFPSEDGLAVFFQDVTDLRRAEAARRHSEARFRAVFELAAVGIERLDRDGRYLDVNATLCAILGYRREELLEMTYADLTDPADLAMEEVLLTHLMAGVIPSYAIEKRCIRRDGQPVWVRVTSSLSPDADLEEAYRISIVEDISERKVIEGELTAAKEEAERANLAKSKFLAASSHDLRQPLQSLFFFSAALADFVPDGKGRDLLRRLDQGLDSMKGLLDSLLDVSRLDSGAITPTLEDFPVAAVIDAIDAAYAPLATGKGLEWRLESCDATVRSDRTLLARLVRNLVDNALRYTQSGMIRLRCKEEGGRLAIEVQDTGIGIPGDHLERIFEEFHQVGNPERDRALGLGLGLAIVRRLSLLLDHPVEVRSVHGRGSAFRVLVPLGEAQPAAAEAPATAPDGRGRFAVLVDDDAVVLLGLRTVLTEWGYTVLAAGSADQAMERLAAQDRSPDILIADYRLREGRVGTEVVRRVRERYGAGVPAMILTGETGTDSLRDAAAHGVPVIHKPVTPRQLWSEVERLLGASEGREGRRPKPIKIGKR</sequence>
<dbReference type="InterPro" id="IPR005467">
    <property type="entry name" value="His_kinase_dom"/>
</dbReference>
<dbReference type="SUPFAM" id="SSF52172">
    <property type="entry name" value="CheY-like"/>
    <property type="match status" value="1"/>
</dbReference>
<dbReference type="InterPro" id="IPR036097">
    <property type="entry name" value="HisK_dim/P_sf"/>
</dbReference>
<dbReference type="InterPro" id="IPR003661">
    <property type="entry name" value="HisK_dim/P_dom"/>
</dbReference>
<keyword evidence="15" id="KW-1185">Reference proteome</keyword>
<dbReference type="SUPFAM" id="SSF55874">
    <property type="entry name" value="ATPase domain of HSP90 chaperone/DNA topoisomerase II/histidine kinase"/>
    <property type="match status" value="1"/>
</dbReference>
<dbReference type="SMART" id="SM00086">
    <property type="entry name" value="PAC"/>
    <property type="match status" value="1"/>
</dbReference>
<evidence type="ECO:0000259" key="9">
    <source>
        <dbReference type="PROSITE" id="PS50109"/>
    </source>
</evidence>
<dbReference type="InterPro" id="IPR013656">
    <property type="entry name" value="PAS_4"/>
</dbReference>
<evidence type="ECO:0000256" key="3">
    <source>
        <dbReference type="ARBA" id="ARBA00012438"/>
    </source>
</evidence>
<dbReference type="AlphaFoldDB" id="A0A3S0V3L9"/>
<dbReference type="SMART" id="SM00304">
    <property type="entry name" value="HAMP"/>
    <property type="match status" value="1"/>
</dbReference>
<keyword evidence="8" id="KW-1133">Transmembrane helix</keyword>
<keyword evidence="5" id="KW-0808">Transferase</keyword>
<dbReference type="InterPro" id="IPR035965">
    <property type="entry name" value="PAS-like_dom_sf"/>
</dbReference>
<evidence type="ECO:0000313" key="14">
    <source>
        <dbReference type="EMBL" id="RUQ63964.1"/>
    </source>
</evidence>
<dbReference type="CDD" id="cd00156">
    <property type="entry name" value="REC"/>
    <property type="match status" value="1"/>
</dbReference>
<dbReference type="EMBL" id="RZIJ01000031">
    <property type="protein sequence ID" value="RUQ63964.1"/>
    <property type="molecule type" value="Genomic_DNA"/>
</dbReference>
<dbReference type="PROSITE" id="PS50112">
    <property type="entry name" value="PAS"/>
    <property type="match status" value="1"/>
</dbReference>
<evidence type="ECO:0000259" key="11">
    <source>
        <dbReference type="PROSITE" id="PS50112"/>
    </source>
</evidence>
<dbReference type="Gene3D" id="1.10.287.130">
    <property type="match status" value="1"/>
</dbReference>
<dbReference type="PROSITE" id="PS50110">
    <property type="entry name" value="RESPONSE_REGULATORY"/>
    <property type="match status" value="1"/>
</dbReference>
<dbReference type="SMART" id="SM00448">
    <property type="entry name" value="REC"/>
    <property type="match status" value="1"/>
</dbReference>
<dbReference type="SMART" id="SM00387">
    <property type="entry name" value="HATPase_c"/>
    <property type="match status" value="1"/>
</dbReference>
<dbReference type="Pfam" id="PF02518">
    <property type="entry name" value="HATPase_c"/>
    <property type="match status" value="1"/>
</dbReference>
<evidence type="ECO:0000259" key="12">
    <source>
        <dbReference type="PROSITE" id="PS50113"/>
    </source>
</evidence>
<dbReference type="SUPFAM" id="SSF47384">
    <property type="entry name" value="Homodimeric domain of signal transducing histidine kinase"/>
    <property type="match status" value="1"/>
</dbReference>
<dbReference type="RefSeq" id="WP_127003769.1">
    <property type="nucleotide sequence ID" value="NZ_JBNPXW010000008.1"/>
</dbReference>
<evidence type="ECO:0000256" key="8">
    <source>
        <dbReference type="SAM" id="Phobius"/>
    </source>
</evidence>
<feature type="transmembrane region" description="Helical" evidence="8">
    <location>
        <begin position="278"/>
        <end position="299"/>
    </location>
</feature>
<dbReference type="PANTHER" id="PTHR43047">
    <property type="entry name" value="TWO-COMPONENT HISTIDINE PROTEIN KINASE"/>
    <property type="match status" value="1"/>
</dbReference>
<comment type="catalytic activity">
    <reaction evidence="1">
        <text>ATP + protein L-histidine = ADP + protein N-phospho-L-histidine.</text>
        <dbReference type="EC" id="2.7.13.3"/>
    </reaction>
</comment>
<dbReference type="PROSITE" id="PS50113">
    <property type="entry name" value="PAC"/>
    <property type="match status" value="1"/>
</dbReference>
<dbReference type="FunFam" id="3.30.565.10:FF:000049">
    <property type="entry name" value="Two-component sensor histidine kinase"/>
    <property type="match status" value="1"/>
</dbReference>
<comment type="subcellular location">
    <subcellularLocation>
        <location evidence="2">Membrane</location>
    </subcellularLocation>
</comment>
<dbReference type="InterPro" id="IPR011006">
    <property type="entry name" value="CheY-like_superfamily"/>
</dbReference>
<feature type="domain" description="PAS" evidence="11">
    <location>
        <begin position="480"/>
        <end position="550"/>
    </location>
</feature>
<evidence type="ECO:0000256" key="5">
    <source>
        <dbReference type="ARBA" id="ARBA00022679"/>
    </source>
</evidence>
<feature type="domain" description="Response regulatory" evidence="10">
    <location>
        <begin position="856"/>
        <end position="973"/>
    </location>
</feature>
<dbReference type="CDD" id="cd00082">
    <property type="entry name" value="HisKA"/>
    <property type="match status" value="1"/>
</dbReference>
<dbReference type="InterPro" id="IPR001789">
    <property type="entry name" value="Sig_transdc_resp-reg_receiver"/>
</dbReference>
<dbReference type="InterPro" id="IPR004358">
    <property type="entry name" value="Sig_transdc_His_kin-like_C"/>
</dbReference>
<dbReference type="NCBIfam" id="TIGR00229">
    <property type="entry name" value="sensory_box"/>
    <property type="match status" value="1"/>
</dbReference>
<keyword evidence="6" id="KW-0418">Kinase</keyword>
<dbReference type="SUPFAM" id="SSF158472">
    <property type="entry name" value="HAMP domain-like"/>
    <property type="match status" value="1"/>
</dbReference>
<dbReference type="Pfam" id="PF13426">
    <property type="entry name" value="PAS_9"/>
    <property type="match status" value="1"/>
</dbReference>
<dbReference type="SUPFAM" id="SSF55785">
    <property type="entry name" value="PYP-like sensor domain (PAS domain)"/>
    <property type="match status" value="2"/>
</dbReference>
<evidence type="ECO:0000313" key="15">
    <source>
        <dbReference type="Proteomes" id="UP000280346"/>
    </source>
</evidence>
<dbReference type="Pfam" id="PF08448">
    <property type="entry name" value="PAS_4"/>
    <property type="match status" value="1"/>
</dbReference>
<dbReference type="OrthoDB" id="7292918at2"/>
<dbReference type="GO" id="GO:0005886">
    <property type="term" value="C:plasma membrane"/>
    <property type="evidence" value="ECO:0007669"/>
    <property type="project" value="TreeGrafter"/>
</dbReference>
<dbReference type="InterPro" id="IPR003594">
    <property type="entry name" value="HATPase_dom"/>
</dbReference>
<dbReference type="PANTHER" id="PTHR43047:SF9">
    <property type="entry name" value="HISTIDINE KINASE"/>
    <property type="match status" value="1"/>
</dbReference>
<evidence type="ECO:0000256" key="4">
    <source>
        <dbReference type="ARBA" id="ARBA00022553"/>
    </source>
</evidence>
<evidence type="ECO:0000256" key="1">
    <source>
        <dbReference type="ARBA" id="ARBA00000085"/>
    </source>
</evidence>
<feature type="modified residue" description="4-aspartylphosphate" evidence="7">
    <location>
        <position position="907"/>
    </location>
</feature>
<dbReference type="GO" id="GO:0009927">
    <property type="term" value="F:histidine phosphotransfer kinase activity"/>
    <property type="evidence" value="ECO:0007669"/>
    <property type="project" value="TreeGrafter"/>
</dbReference>
<dbReference type="Pfam" id="PF00672">
    <property type="entry name" value="HAMP"/>
    <property type="match status" value="1"/>
</dbReference>
<dbReference type="Proteomes" id="UP000280346">
    <property type="component" value="Unassembled WGS sequence"/>
</dbReference>
<dbReference type="Gene3D" id="6.10.340.10">
    <property type="match status" value="1"/>
</dbReference>
<feature type="domain" description="Histidine kinase" evidence="9">
    <location>
        <begin position="624"/>
        <end position="837"/>
    </location>
</feature>
<dbReference type="SMART" id="SM00388">
    <property type="entry name" value="HisKA"/>
    <property type="match status" value="1"/>
</dbReference>
<protein>
    <recommendedName>
        <fullName evidence="3">histidine kinase</fullName>
        <ecNumber evidence="3">2.7.13.3</ecNumber>
    </recommendedName>
</protein>
<dbReference type="Pfam" id="PF00072">
    <property type="entry name" value="Response_reg"/>
    <property type="match status" value="1"/>
</dbReference>
<dbReference type="EC" id="2.7.13.3" evidence="3"/>
<dbReference type="CDD" id="cd12915">
    <property type="entry name" value="PDC2_DGC_like"/>
    <property type="match status" value="1"/>
</dbReference>
<evidence type="ECO:0000256" key="2">
    <source>
        <dbReference type="ARBA" id="ARBA00004370"/>
    </source>
</evidence>
<dbReference type="CDD" id="cd06225">
    <property type="entry name" value="HAMP"/>
    <property type="match status" value="1"/>
</dbReference>
<evidence type="ECO:0000259" key="13">
    <source>
        <dbReference type="PROSITE" id="PS50885"/>
    </source>
</evidence>
<dbReference type="Pfam" id="PF00512">
    <property type="entry name" value="HisKA"/>
    <property type="match status" value="1"/>
</dbReference>
<evidence type="ECO:0000256" key="7">
    <source>
        <dbReference type="PROSITE-ProRule" id="PRU00169"/>
    </source>
</evidence>
<dbReference type="Gene3D" id="3.40.50.2300">
    <property type="match status" value="1"/>
</dbReference>
<keyword evidence="4 7" id="KW-0597">Phosphoprotein</keyword>
<dbReference type="CDD" id="cd00130">
    <property type="entry name" value="PAS"/>
    <property type="match status" value="1"/>
</dbReference>
<gene>
    <name evidence="14" type="ORF">EJ913_26935</name>
</gene>
<comment type="caution">
    <text evidence="14">The sequence shown here is derived from an EMBL/GenBank/DDBJ whole genome shotgun (WGS) entry which is preliminary data.</text>
</comment>
<dbReference type="GO" id="GO:0000155">
    <property type="term" value="F:phosphorelay sensor kinase activity"/>
    <property type="evidence" value="ECO:0007669"/>
    <property type="project" value="InterPro"/>
</dbReference>
<dbReference type="InterPro" id="IPR001610">
    <property type="entry name" value="PAC"/>
</dbReference>
<organism evidence="14 15">
    <name type="scientific">Azospirillum doebereinerae</name>
    <dbReference type="NCBI Taxonomy" id="92933"/>
    <lineage>
        <taxon>Bacteria</taxon>
        <taxon>Pseudomonadati</taxon>
        <taxon>Pseudomonadota</taxon>
        <taxon>Alphaproteobacteria</taxon>
        <taxon>Rhodospirillales</taxon>
        <taxon>Azospirillaceae</taxon>
        <taxon>Azospirillum</taxon>
    </lineage>
</organism>
<reference evidence="14 15" key="1">
    <citation type="submission" date="2018-12" db="EMBL/GenBank/DDBJ databases">
        <authorList>
            <person name="Yang Y."/>
        </authorList>
    </citation>
    <scope>NUCLEOTIDE SEQUENCE [LARGE SCALE GENOMIC DNA]</scope>
    <source>
        <strain evidence="14 15">GSF71</strain>
    </source>
</reference>
<dbReference type="PROSITE" id="PS50885">
    <property type="entry name" value="HAMP"/>
    <property type="match status" value="1"/>
</dbReference>
<dbReference type="PROSITE" id="PS50109">
    <property type="entry name" value="HIS_KIN"/>
    <property type="match status" value="1"/>
</dbReference>
<dbReference type="InterPro" id="IPR000014">
    <property type="entry name" value="PAS"/>
</dbReference>
<dbReference type="InterPro" id="IPR036890">
    <property type="entry name" value="HATPase_C_sf"/>
</dbReference>
<evidence type="ECO:0000256" key="6">
    <source>
        <dbReference type="ARBA" id="ARBA00022777"/>
    </source>
</evidence>
<feature type="domain" description="PAC" evidence="12">
    <location>
        <begin position="554"/>
        <end position="606"/>
    </location>
</feature>
<keyword evidence="8" id="KW-0472">Membrane</keyword>
<dbReference type="Gene3D" id="3.30.450.20">
    <property type="entry name" value="PAS domain"/>
    <property type="match status" value="3"/>
</dbReference>
<dbReference type="PRINTS" id="PR00344">
    <property type="entry name" value="BCTRLSENSOR"/>
</dbReference>
<feature type="domain" description="HAMP" evidence="13">
    <location>
        <begin position="303"/>
        <end position="356"/>
    </location>
</feature>